<feature type="transmembrane region" description="Helical" evidence="13">
    <location>
        <begin position="136"/>
        <end position="158"/>
    </location>
</feature>
<dbReference type="PANTHER" id="PTHR24243">
    <property type="entry name" value="G-PROTEIN COUPLED RECEPTOR"/>
    <property type="match status" value="1"/>
</dbReference>
<organism evidence="15 16">
    <name type="scientific">Agrilus planipennis</name>
    <name type="common">Emerald ash borer</name>
    <name type="synonym">Agrilus marcopoli</name>
    <dbReference type="NCBI Taxonomy" id="224129"/>
    <lineage>
        <taxon>Eukaryota</taxon>
        <taxon>Metazoa</taxon>
        <taxon>Ecdysozoa</taxon>
        <taxon>Arthropoda</taxon>
        <taxon>Hexapoda</taxon>
        <taxon>Insecta</taxon>
        <taxon>Pterygota</taxon>
        <taxon>Neoptera</taxon>
        <taxon>Endopterygota</taxon>
        <taxon>Coleoptera</taxon>
        <taxon>Polyphaga</taxon>
        <taxon>Elateriformia</taxon>
        <taxon>Buprestoidea</taxon>
        <taxon>Buprestidae</taxon>
        <taxon>Agrilinae</taxon>
        <taxon>Agrilus</taxon>
    </lineage>
</organism>
<dbReference type="SMART" id="SM01381">
    <property type="entry name" value="7TM_GPCR_Srsx"/>
    <property type="match status" value="1"/>
</dbReference>
<feature type="transmembrane region" description="Helical" evidence="13">
    <location>
        <begin position="229"/>
        <end position="251"/>
    </location>
</feature>
<dbReference type="GeneID" id="108735716"/>
<dbReference type="PANTHER" id="PTHR24243:SF208">
    <property type="entry name" value="PYROKININ-1 RECEPTOR"/>
    <property type="match status" value="1"/>
</dbReference>
<evidence type="ECO:0000313" key="16">
    <source>
        <dbReference type="RefSeq" id="XP_018323317.1"/>
    </source>
</evidence>
<comment type="subcellular location">
    <subcellularLocation>
        <location evidence="1">Cell membrane</location>
        <topology evidence="1">Multi-pass membrane protein</topology>
    </subcellularLocation>
</comment>
<dbReference type="Pfam" id="PF00001">
    <property type="entry name" value="7tm_1"/>
    <property type="match status" value="1"/>
</dbReference>
<evidence type="ECO:0000256" key="10">
    <source>
        <dbReference type="ARBA" id="ARBA00023180"/>
    </source>
</evidence>
<feature type="transmembrane region" description="Helical" evidence="13">
    <location>
        <begin position="293"/>
        <end position="313"/>
    </location>
</feature>
<keyword evidence="15" id="KW-1185">Reference proteome</keyword>
<dbReference type="InterPro" id="IPR000276">
    <property type="entry name" value="GPCR_Rhodpsn"/>
</dbReference>
<feature type="transmembrane region" description="Helical" evidence="13">
    <location>
        <begin position="58"/>
        <end position="86"/>
    </location>
</feature>
<evidence type="ECO:0000256" key="5">
    <source>
        <dbReference type="ARBA" id="ARBA00022989"/>
    </source>
</evidence>
<keyword evidence="6 12" id="KW-0297">G-protein coupled receptor</keyword>
<dbReference type="RefSeq" id="XP_018323317.1">
    <property type="nucleotide sequence ID" value="XM_018467815.2"/>
</dbReference>
<evidence type="ECO:0000256" key="4">
    <source>
        <dbReference type="ARBA" id="ARBA00022692"/>
    </source>
</evidence>
<feature type="transmembrane region" description="Helical" evidence="13">
    <location>
        <begin position="179"/>
        <end position="199"/>
    </location>
</feature>
<evidence type="ECO:0000256" key="7">
    <source>
        <dbReference type="ARBA" id="ARBA00023136"/>
    </source>
</evidence>
<dbReference type="PRINTS" id="PR01565">
    <property type="entry name" value="NEUROMEDINUR"/>
</dbReference>
<keyword evidence="4 12" id="KW-0812">Transmembrane</keyword>
<accession>A0A1W4WS47</accession>
<keyword evidence="3" id="KW-1003">Cell membrane</keyword>
<keyword evidence="8" id="KW-1015">Disulfide bond</keyword>
<dbReference type="SUPFAM" id="SSF81321">
    <property type="entry name" value="Family A G protein-coupled receptor-like"/>
    <property type="match status" value="1"/>
</dbReference>
<dbReference type="Gene3D" id="1.20.1070.10">
    <property type="entry name" value="Rhodopsin 7-helix transmembrane proteins"/>
    <property type="match status" value="1"/>
</dbReference>
<gene>
    <name evidence="16" type="primary">LOC108735716</name>
</gene>
<keyword evidence="5 13" id="KW-1133">Transmembrane helix</keyword>
<comment type="similarity">
    <text evidence="2 12">Belongs to the G-protein coupled receptor 1 family.</text>
</comment>
<dbReference type="Proteomes" id="UP000192223">
    <property type="component" value="Unplaced"/>
</dbReference>
<evidence type="ECO:0000256" key="2">
    <source>
        <dbReference type="ARBA" id="ARBA00010663"/>
    </source>
</evidence>
<dbReference type="InterPro" id="IPR005390">
    <property type="entry name" value="NeuromedU_rcpt"/>
</dbReference>
<evidence type="ECO:0000256" key="8">
    <source>
        <dbReference type="ARBA" id="ARBA00023157"/>
    </source>
</evidence>
<dbReference type="PROSITE" id="PS00237">
    <property type="entry name" value="G_PROTEIN_RECEP_F1_1"/>
    <property type="match status" value="1"/>
</dbReference>
<protein>
    <submittedName>
        <fullName evidence="16">Pyrokinin-1 receptor-like</fullName>
    </submittedName>
</protein>
<feature type="transmembrane region" description="Helical" evidence="13">
    <location>
        <begin position="98"/>
        <end position="116"/>
    </location>
</feature>
<evidence type="ECO:0000256" key="9">
    <source>
        <dbReference type="ARBA" id="ARBA00023170"/>
    </source>
</evidence>
<dbReference type="PRINTS" id="PR00237">
    <property type="entry name" value="GPCRRHODOPSN"/>
</dbReference>
<evidence type="ECO:0000256" key="13">
    <source>
        <dbReference type="SAM" id="Phobius"/>
    </source>
</evidence>
<name>A0A1W4WS47_AGRPL</name>
<dbReference type="InterPro" id="IPR017452">
    <property type="entry name" value="GPCR_Rhodpsn_7TM"/>
</dbReference>
<dbReference type="OrthoDB" id="5950040at2759"/>
<keyword evidence="10" id="KW-0325">Glycoprotein</keyword>
<dbReference type="InParanoid" id="A0A1W4WS47"/>
<dbReference type="STRING" id="224129.A0A1W4WS47"/>
<evidence type="ECO:0000259" key="14">
    <source>
        <dbReference type="PROSITE" id="PS50262"/>
    </source>
</evidence>
<dbReference type="GO" id="GO:0005886">
    <property type="term" value="C:plasma membrane"/>
    <property type="evidence" value="ECO:0007669"/>
    <property type="project" value="UniProtKB-SubCell"/>
</dbReference>
<dbReference type="AlphaFoldDB" id="A0A1W4WS47"/>
<evidence type="ECO:0000256" key="1">
    <source>
        <dbReference type="ARBA" id="ARBA00004651"/>
    </source>
</evidence>
<keyword evidence="11 12" id="KW-0807">Transducer</keyword>
<evidence type="ECO:0000256" key="6">
    <source>
        <dbReference type="ARBA" id="ARBA00023040"/>
    </source>
</evidence>
<dbReference type="KEGG" id="apln:108735716"/>
<keyword evidence="9 12" id="KW-0675">Receptor</keyword>
<evidence type="ECO:0000256" key="3">
    <source>
        <dbReference type="ARBA" id="ARBA00022475"/>
    </source>
</evidence>
<feature type="transmembrane region" description="Helical" evidence="13">
    <location>
        <begin position="333"/>
        <end position="358"/>
    </location>
</feature>
<evidence type="ECO:0000313" key="15">
    <source>
        <dbReference type="Proteomes" id="UP000192223"/>
    </source>
</evidence>
<proteinExistence type="inferred from homology"/>
<dbReference type="PROSITE" id="PS50262">
    <property type="entry name" value="G_PROTEIN_RECEP_F1_2"/>
    <property type="match status" value="1"/>
</dbReference>
<dbReference type="FunCoup" id="A0A1W4WS47">
    <property type="interactions" value="51"/>
</dbReference>
<keyword evidence="7 13" id="KW-0472">Membrane</keyword>
<feature type="domain" description="G-protein coupled receptors family 1 profile" evidence="14">
    <location>
        <begin position="78"/>
        <end position="359"/>
    </location>
</feature>
<evidence type="ECO:0000256" key="11">
    <source>
        <dbReference type="ARBA" id="ARBA00023224"/>
    </source>
</evidence>
<sequence>MSSTNHEYRTSFDDNFTNKSDSTTSYLVNRLGQNETLMDYNVSGELTSSPFGPKRDSLAVVIPITIIYVIIFIGGIVGNISTCLVVARNKKMHTATNYYLFSLAISDLLLLFTGLPQEVYSIWSRYPYIFGHTFCIIRGLCSETSANATVLTIMTFTVERYLAICHPFFSHTISKLSRAVKAIVIIWIVSFALAIPQAMQFGVQNFIENDPESEMCQILYPLMKYSFEVSTLVFFVAPMTLITVLYILIGLKLRNSSFVRRNSSENEEGRMMNTNSKKVGISSQRQGKSTRKVIKMLVAVVIAFFLCWAPFHIQRLYTTYVSKFPENFNRDTLLKVYTIITYLSGIFYYISTAINPLLYNIFSLKFRDAFKETFTSCFKTKNLNCQSMKNSYYVISRKRQGTILSTVEIRQPGKLAKKSSCEFSSLTDIKSFPNRSLRL</sequence>
<reference evidence="16" key="1">
    <citation type="submission" date="2025-08" db="UniProtKB">
        <authorList>
            <consortium name="RefSeq"/>
        </authorList>
    </citation>
    <scope>IDENTIFICATION</scope>
    <source>
        <tissue evidence="16">Entire body</tissue>
    </source>
</reference>
<dbReference type="GO" id="GO:0001607">
    <property type="term" value="F:neuromedin U receptor activity"/>
    <property type="evidence" value="ECO:0007669"/>
    <property type="project" value="InterPro"/>
</dbReference>
<evidence type="ECO:0000256" key="12">
    <source>
        <dbReference type="RuleBase" id="RU000688"/>
    </source>
</evidence>